<dbReference type="InterPro" id="IPR027417">
    <property type="entry name" value="P-loop_NTPase"/>
</dbReference>
<keyword evidence="4" id="KW-0238">DNA-binding</keyword>
<reference evidence="4 5" key="1">
    <citation type="submission" date="2020-08" db="EMBL/GenBank/DDBJ databases">
        <title>Genomic Encyclopedia of Type Strains, Phase IV (KMG-IV): sequencing the most valuable type-strain genomes for metagenomic binning, comparative biology and taxonomic classification.</title>
        <authorList>
            <person name="Goeker M."/>
        </authorList>
    </citation>
    <scope>NUCLEOTIDE SEQUENCE [LARGE SCALE GENOMIC DNA]</scope>
    <source>
        <strain evidence="4 5">DSM 21319</strain>
    </source>
</reference>
<evidence type="ECO:0000313" key="5">
    <source>
        <dbReference type="Proteomes" id="UP000535406"/>
    </source>
</evidence>
<feature type="domain" description="Sigma-54 factor interaction" evidence="3">
    <location>
        <begin position="21"/>
        <end position="118"/>
    </location>
</feature>
<keyword evidence="5" id="KW-1185">Reference proteome</keyword>
<comment type="caution">
    <text evidence="4">The sequence shown here is derived from an EMBL/GenBank/DDBJ whole genome shotgun (WGS) entry which is preliminary data.</text>
</comment>
<evidence type="ECO:0000313" key="4">
    <source>
        <dbReference type="EMBL" id="MBB5042401.1"/>
    </source>
</evidence>
<evidence type="ECO:0000256" key="2">
    <source>
        <dbReference type="ARBA" id="ARBA00022840"/>
    </source>
</evidence>
<dbReference type="PANTHER" id="PTHR32071:SF57">
    <property type="entry name" value="C4-DICARBOXYLATE TRANSPORT TRANSCRIPTIONAL REGULATORY PROTEIN DCTD"/>
    <property type="match status" value="1"/>
</dbReference>
<dbReference type="PROSITE" id="PS50045">
    <property type="entry name" value="SIGMA54_INTERACT_4"/>
    <property type="match status" value="1"/>
</dbReference>
<keyword evidence="2" id="KW-0067">ATP-binding</keyword>
<dbReference type="GO" id="GO:0005524">
    <property type="term" value="F:ATP binding"/>
    <property type="evidence" value="ECO:0007669"/>
    <property type="project" value="UniProtKB-KW"/>
</dbReference>
<dbReference type="InterPro" id="IPR025662">
    <property type="entry name" value="Sigma_54_int_dom_ATP-bd_1"/>
</dbReference>
<dbReference type="GO" id="GO:0003677">
    <property type="term" value="F:DNA binding"/>
    <property type="evidence" value="ECO:0007669"/>
    <property type="project" value="UniProtKB-KW"/>
</dbReference>
<dbReference type="PANTHER" id="PTHR32071">
    <property type="entry name" value="TRANSCRIPTIONAL REGULATORY PROTEIN"/>
    <property type="match status" value="1"/>
</dbReference>
<dbReference type="Proteomes" id="UP000535406">
    <property type="component" value="Unassembled WGS sequence"/>
</dbReference>
<dbReference type="Gene3D" id="3.40.50.300">
    <property type="entry name" value="P-loop containing nucleotide triphosphate hydrolases"/>
    <property type="match status" value="1"/>
</dbReference>
<accession>A0A7W7YU43</accession>
<dbReference type="Pfam" id="PF00158">
    <property type="entry name" value="Sigma54_activat"/>
    <property type="match status" value="1"/>
</dbReference>
<evidence type="ECO:0000259" key="3">
    <source>
        <dbReference type="PROSITE" id="PS50045"/>
    </source>
</evidence>
<dbReference type="InterPro" id="IPR002078">
    <property type="entry name" value="Sigma_54_int"/>
</dbReference>
<dbReference type="EMBL" id="JACHIK010000004">
    <property type="protein sequence ID" value="MBB5042401.1"/>
    <property type="molecule type" value="Genomic_DNA"/>
</dbReference>
<name>A0A7W7YU43_9HYPH</name>
<dbReference type="GO" id="GO:0006355">
    <property type="term" value="P:regulation of DNA-templated transcription"/>
    <property type="evidence" value="ECO:0007669"/>
    <property type="project" value="InterPro"/>
</dbReference>
<dbReference type="SUPFAM" id="SSF52540">
    <property type="entry name" value="P-loop containing nucleoside triphosphate hydrolases"/>
    <property type="match status" value="1"/>
</dbReference>
<dbReference type="AlphaFoldDB" id="A0A7W7YU43"/>
<protein>
    <submittedName>
        <fullName evidence="4">DNA-binding NtrC family response regulator</fullName>
    </submittedName>
</protein>
<gene>
    <name evidence="4" type="ORF">HNQ66_001797</name>
</gene>
<dbReference type="PROSITE" id="PS00675">
    <property type="entry name" value="SIGMA54_INTERACT_1"/>
    <property type="match status" value="1"/>
</dbReference>
<evidence type="ECO:0000256" key="1">
    <source>
        <dbReference type="ARBA" id="ARBA00022741"/>
    </source>
</evidence>
<organism evidence="4 5">
    <name type="scientific">Shinella fusca</name>
    <dbReference type="NCBI Taxonomy" id="544480"/>
    <lineage>
        <taxon>Bacteria</taxon>
        <taxon>Pseudomonadati</taxon>
        <taxon>Pseudomonadota</taxon>
        <taxon>Alphaproteobacteria</taxon>
        <taxon>Hyphomicrobiales</taxon>
        <taxon>Rhizobiaceae</taxon>
        <taxon>Shinella</taxon>
    </lineage>
</organism>
<sequence>MGDEDHGAGLGLLKAELESRFIGSSPGVVALRGRLAPLCDLDVDVLVNGETGTGKEVVARALYDLGRRRGRPFMALNCAAIPAFEAGDDDERLAERMGMPGGARARLEGHLRALHRTG</sequence>
<keyword evidence="1" id="KW-0547">Nucleotide-binding</keyword>
<proteinExistence type="predicted"/>